<comment type="caution">
    <text evidence="1">The sequence shown here is derived from an EMBL/GenBank/DDBJ whole genome shotgun (WGS) entry which is preliminary data.</text>
</comment>
<sequence length="332" mass="37849">MAPGVTSRAAYEWLLNAWKFEVFDASITMDRTSRFIGISDFYNPSTYCREVDVEADDIFDLVYGFRRVLRDKIFCLPPNFLIDGDSSIFIYSSSGYWCTEYQAIPSLSVLGAMNRCCVMYKKKTNSPFKGEFFLGYIDKNNLANTLSVGIGDKVPDELRRVVIKLVIEEGKSYLEASNILHIKIPTINRIVKIYRDNNTAVSGKKGGHKPASLNEEMKRKLVETINDDITIRIDGIIEKLHLSVHTTTIYRKAGDQGAGFIRKHVFKTCDISVLESDNNLDSDLIKFIHLWSSFGISQAQFDIYPYENVLNLFIESADESRNFRMGLERFGI</sequence>
<keyword evidence="2" id="KW-1185">Reference proteome</keyword>
<evidence type="ECO:0000313" key="1">
    <source>
        <dbReference type="EMBL" id="KII66828.1"/>
    </source>
</evidence>
<dbReference type="OrthoDB" id="3264182at2759"/>
<dbReference type="Proteomes" id="UP000031668">
    <property type="component" value="Unassembled WGS sequence"/>
</dbReference>
<name>A0A0C2JCC7_THEKT</name>
<evidence type="ECO:0000313" key="2">
    <source>
        <dbReference type="Proteomes" id="UP000031668"/>
    </source>
</evidence>
<dbReference type="InterPro" id="IPR009057">
    <property type="entry name" value="Homeodomain-like_sf"/>
</dbReference>
<organism evidence="1 2">
    <name type="scientific">Thelohanellus kitauei</name>
    <name type="common">Myxosporean</name>
    <dbReference type="NCBI Taxonomy" id="669202"/>
    <lineage>
        <taxon>Eukaryota</taxon>
        <taxon>Metazoa</taxon>
        <taxon>Cnidaria</taxon>
        <taxon>Myxozoa</taxon>
        <taxon>Myxosporea</taxon>
        <taxon>Bivalvulida</taxon>
        <taxon>Platysporina</taxon>
        <taxon>Myxobolidae</taxon>
        <taxon>Thelohanellus</taxon>
    </lineage>
</organism>
<proteinExistence type="predicted"/>
<evidence type="ECO:0008006" key="3">
    <source>
        <dbReference type="Google" id="ProtNLM"/>
    </source>
</evidence>
<protein>
    <recommendedName>
        <fullName evidence="3">Paired domain-containing protein</fullName>
    </recommendedName>
</protein>
<dbReference type="EMBL" id="JWZT01003431">
    <property type="protein sequence ID" value="KII66828.1"/>
    <property type="molecule type" value="Genomic_DNA"/>
</dbReference>
<accession>A0A0C2JCC7</accession>
<dbReference type="SUPFAM" id="SSF46689">
    <property type="entry name" value="Homeodomain-like"/>
    <property type="match status" value="1"/>
</dbReference>
<dbReference type="AlphaFoldDB" id="A0A0C2JCC7"/>
<gene>
    <name evidence="1" type="ORF">RF11_02427</name>
</gene>
<reference evidence="1 2" key="1">
    <citation type="journal article" date="2014" name="Genome Biol. Evol.">
        <title>The genome of the myxosporean Thelohanellus kitauei shows adaptations to nutrient acquisition within its fish host.</title>
        <authorList>
            <person name="Yang Y."/>
            <person name="Xiong J."/>
            <person name="Zhou Z."/>
            <person name="Huo F."/>
            <person name="Miao W."/>
            <person name="Ran C."/>
            <person name="Liu Y."/>
            <person name="Zhang J."/>
            <person name="Feng J."/>
            <person name="Wang M."/>
            <person name="Wang M."/>
            <person name="Wang L."/>
            <person name="Yao B."/>
        </authorList>
    </citation>
    <scope>NUCLEOTIDE SEQUENCE [LARGE SCALE GENOMIC DNA]</scope>
    <source>
        <strain evidence="1">Wuqing</strain>
    </source>
</reference>